<evidence type="ECO:0000313" key="1">
    <source>
        <dbReference type="EMBL" id="GFQ70916.1"/>
    </source>
</evidence>
<dbReference type="InterPro" id="IPR036397">
    <property type="entry name" value="RNaseH_sf"/>
</dbReference>
<name>A0A8X6F6C6_TRICU</name>
<evidence type="ECO:0000313" key="2">
    <source>
        <dbReference type="Proteomes" id="UP000887116"/>
    </source>
</evidence>
<dbReference type="EMBL" id="BMAO01001078">
    <property type="protein sequence ID" value="GFQ70916.1"/>
    <property type="molecule type" value="Genomic_DNA"/>
</dbReference>
<reference evidence="1" key="1">
    <citation type="submission" date="2020-07" db="EMBL/GenBank/DDBJ databases">
        <title>Multicomponent nature underlies the extraordinary mechanical properties of spider dragline silk.</title>
        <authorList>
            <person name="Kono N."/>
            <person name="Nakamura H."/>
            <person name="Mori M."/>
            <person name="Yoshida Y."/>
            <person name="Ohtoshi R."/>
            <person name="Malay A.D."/>
            <person name="Moran D.A.P."/>
            <person name="Tomita M."/>
            <person name="Numata K."/>
            <person name="Arakawa K."/>
        </authorList>
    </citation>
    <scope>NUCLEOTIDE SEQUENCE</scope>
</reference>
<comment type="caution">
    <text evidence="1">The sequence shown here is derived from an EMBL/GenBank/DDBJ whole genome shotgun (WGS) entry which is preliminary data.</text>
</comment>
<protein>
    <submittedName>
        <fullName evidence="1">Transposable element Tcb1 transposase</fullName>
    </submittedName>
</protein>
<dbReference type="Gene3D" id="3.30.420.10">
    <property type="entry name" value="Ribonuclease H-like superfamily/Ribonuclease H"/>
    <property type="match status" value="1"/>
</dbReference>
<sequence length="159" mass="18464">MHFASTVLFCDEAIFSREGVLNAHNAHMWALSNTHSTQPRAAQQSFTVNVWASIMVYNLLGSYILLPRLDSDKYLVFLQEVLSELLTDVLTPVRRRMWFQQDGASSQYGRCVLDHLERTFPNRWIARGGPVTWLSRPLIQLFWIFSPGYYEEPCVQHSR</sequence>
<proteinExistence type="predicted"/>
<dbReference type="Proteomes" id="UP000887116">
    <property type="component" value="Unassembled WGS sequence"/>
</dbReference>
<dbReference type="OrthoDB" id="6436917at2759"/>
<dbReference type="PANTHER" id="PTHR47326:SF1">
    <property type="entry name" value="HTH PSQ-TYPE DOMAIN-CONTAINING PROTEIN"/>
    <property type="match status" value="1"/>
</dbReference>
<dbReference type="AlphaFoldDB" id="A0A8X6F6C6"/>
<dbReference type="PANTHER" id="PTHR47326">
    <property type="entry name" value="TRANSPOSABLE ELEMENT TC3 TRANSPOSASE-LIKE PROTEIN"/>
    <property type="match status" value="1"/>
</dbReference>
<organism evidence="1 2">
    <name type="scientific">Trichonephila clavata</name>
    <name type="common">Joro spider</name>
    <name type="synonym">Nephila clavata</name>
    <dbReference type="NCBI Taxonomy" id="2740835"/>
    <lineage>
        <taxon>Eukaryota</taxon>
        <taxon>Metazoa</taxon>
        <taxon>Ecdysozoa</taxon>
        <taxon>Arthropoda</taxon>
        <taxon>Chelicerata</taxon>
        <taxon>Arachnida</taxon>
        <taxon>Araneae</taxon>
        <taxon>Araneomorphae</taxon>
        <taxon>Entelegynae</taxon>
        <taxon>Araneoidea</taxon>
        <taxon>Nephilidae</taxon>
        <taxon>Trichonephila</taxon>
    </lineage>
</organism>
<dbReference type="GO" id="GO:0003676">
    <property type="term" value="F:nucleic acid binding"/>
    <property type="evidence" value="ECO:0007669"/>
    <property type="project" value="InterPro"/>
</dbReference>
<gene>
    <name evidence="1" type="ORF">TNCT_713111</name>
</gene>
<keyword evidence="2" id="KW-1185">Reference proteome</keyword>
<accession>A0A8X6F6C6</accession>